<evidence type="ECO:0000256" key="5">
    <source>
        <dbReference type="ARBA" id="ARBA00023128"/>
    </source>
</evidence>
<evidence type="ECO:0000256" key="2">
    <source>
        <dbReference type="ARBA" id="ARBA00022692"/>
    </source>
</evidence>
<gene>
    <name evidence="11" type="ORF">GOP47_0023525</name>
</gene>
<keyword evidence="3" id="KW-0999">Mitochondrion inner membrane</keyword>
<feature type="region of interest" description="Disordered" evidence="8">
    <location>
        <begin position="24"/>
        <end position="46"/>
    </location>
</feature>
<feature type="transmembrane region" description="Helical" evidence="9">
    <location>
        <begin position="210"/>
        <end position="233"/>
    </location>
</feature>
<dbReference type="InterPro" id="IPR044202">
    <property type="entry name" value="LETM1/MDM38-like"/>
</dbReference>
<evidence type="ECO:0000313" key="12">
    <source>
        <dbReference type="Proteomes" id="UP000886520"/>
    </source>
</evidence>
<comment type="caution">
    <text evidence="11">The sequence shown here is derived from an EMBL/GenBank/DDBJ whole genome shotgun (WGS) entry which is preliminary data.</text>
</comment>
<evidence type="ECO:0000259" key="10">
    <source>
        <dbReference type="PROSITE" id="PS51758"/>
    </source>
</evidence>
<name>A0A9D4U4N8_ADICA</name>
<evidence type="ECO:0000256" key="9">
    <source>
        <dbReference type="SAM" id="Phobius"/>
    </source>
</evidence>
<dbReference type="PANTHER" id="PTHR14009">
    <property type="entry name" value="LEUCINE ZIPPER-EF-HAND CONTAINING TRANSMEMBRANE PROTEIN"/>
    <property type="match status" value="1"/>
</dbReference>
<keyword evidence="12" id="KW-1185">Reference proteome</keyword>
<keyword evidence="5 7" id="KW-0496">Mitochondrion</keyword>
<dbReference type="GO" id="GO:0043022">
    <property type="term" value="F:ribosome binding"/>
    <property type="evidence" value="ECO:0007669"/>
    <property type="project" value="InterPro"/>
</dbReference>
<reference evidence="11" key="1">
    <citation type="submission" date="2021-01" db="EMBL/GenBank/DDBJ databases">
        <title>Adiantum capillus-veneris genome.</title>
        <authorList>
            <person name="Fang Y."/>
            <person name="Liao Q."/>
        </authorList>
    </citation>
    <scope>NUCLEOTIDE SEQUENCE</scope>
    <source>
        <strain evidence="11">H3</strain>
        <tissue evidence="11">Leaf</tissue>
    </source>
</reference>
<keyword evidence="6 9" id="KW-0472">Membrane</keyword>
<comment type="subcellular location">
    <subcellularLocation>
        <location evidence="1">Mitochondrion inner membrane</location>
        <topology evidence="1">Single-pass membrane protein</topology>
    </subcellularLocation>
</comment>
<sequence>MRRVKQPSLSLCRLLDCHSHLCPSTSTSRRLPAAPSSSSRLPTFSNGAPPFRLQKFFPGSITSHVHSSTSAAPRFNQTICYRRHISTHSSSCQTHDSSSMKQENALVVAGNAACPKQPDEKKECTEKSKSFWTRCGSALRAPFSMSRDDWSKKLAYWKAEAITTLKHYWVGIKLLWTDVRVSSRLLLKIVRGKSLTRRERQQLTRTTADMFRLVPFAIFIVVPFMELLLPVFLKVFPNMLPSTFQDKAKEEEAQQRQSNARIQYARFLQDTVKEMAKEIKATRMGDVKRTAEDLDAFMNRVRTGEKVSNNDIIGFAKLFNDEITLDNLSRPRLISMCKYMGIKPYGTDAYLCYMLRSKLAGIKNDDRLIQTEGIELLSEAELQAACRDRGILNVFTVKEMRQHLKNWLDLSLNYSVPSSLLILSRAFNVSGKMKPEEAMQATLSSLPDEVVESVGTSELPSEEGVLGERMRKLELIKMQEEMIKRAEDRDRQK</sequence>
<evidence type="ECO:0000256" key="7">
    <source>
        <dbReference type="PROSITE-ProRule" id="PRU01094"/>
    </source>
</evidence>
<evidence type="ECO:0000256" key="1">
    <source>
        <dbReference type="ARBA" id="ARBA00004434"/>
    </source>
</evidence>
<protein>
    <recommendedName>
        <fullName evidence="10">Letm1 RBD domain-containing protein</fullName>
    </recommendedName>
</protein>
<dbReference type="AlphaFoldDB" id="A0A9D4U4N8"/>
<feature type="compositionally biased region" description="Low complexity" evidence="8">
    <location>
        <begin position="26"/>
        <end position="43"/>
    </location>
</feature>
<dbReference type="PROSITE" id="PS51758">
    <property type="entry name" value="LETM1_RBD"/>
    <property type="match status" value="1"/>
</dbReference>
<feature type="domain" description="Letm1 RBD" evidence="10">
    <location>
        <begin position="256"/>
        <end position="459"/>
    </location>
</feature>
<dbReference type="OrthoDB" id="275278at2759"/>
<evidence type="ECO:0000313" key="11">
    <source>
        <dbReference type="EMBL" id="KAI5061020.1"/>
    </source>
</evidence>
<organism evidence="11 12">
    <name type="scientific">Adiantum capillus-veneris</name>
    <name type="common">Maidenhair fern</name>
    <dbReference type="NCBI Taxonomy" id="13818"/>
    <lineage>
        <taxon>Eukaryota</taxon>
        <taxon>Viridiplantae</taxon>
        <taxon>Streptophyta</taxon>
        <taxon>Embryophyta</taxon>
        <taxon>Tracheophyta</taxon>
        <taxon>Polypodiopsida</taxon>
        <taxon>Polypodiidae</taxon>
        <taxon>Polypodiales</taxon>
        <taxon>Pteridineae</taxon>
        <taxon>Pteridaceae</taxon>
        <taxon>Vittarioideae</taxon>
        <taxon>Adiantum</taxon>
    </lineage>
</organism>
<dbReference type="GO" id="GO:0030003">
    <property type="term" value="P:intracellular monoatomic cation homeostasis"/>
    <property type="evidence" value="ECO:0007669"/>
    <property type="project" value="TreeGrafter"/>
</dbReference>
<keyword evidence="2 9" id="KW-0812">Transmembrane</keyword>
<accession>A0A9D4U4N8</accession>
<evidence type="ECO:0000256" key="4">
    <source>
        <dbReference type="ARBA" id="ARBA00022989"/>
    </source>
</evidence>
<dbReference type="Proteomes" id="UP000886520">
    <property type="component" value="Chromosome 23"/>
</dbReference>
<dbReference type="EMBL" id="JABFUD020000023">
    <property type="protein sequence ID" value="KAI5061020.1"/>
    <property type="molecule type" value="Genomic_DNA"/>
</dbReference>
<dbReference type="PANTHER" id="PTHR14009:SF1">
    <property type="entry name" value="MITOCHONDRIAL PROTON_CALCIUM EXCHANGER PROTEIN"/>
    <property type="match status" value="1"/>
</dbReference>
<evidence type="ECO:0000256" key="3">
    <source>
        <dbReference type="ARBA" id="ARBA00022792"/>
    </source>
</evidence>
<dbReference type="InterPro" id="IPR033122">
    <property type="entry name" value="LETM1-like_RBD"/>
</dbReference>
<dbReference type="GO" id="GO:0005743">
    <property type="term" value="C:mitochondrial inner membrane"/>
    <property type="evidence" value="ECO:0007669"/>
    <property type="project" value="UniProtKB-SubCell"/>
</dbReference>
<dbReference type="Pfam" id="PF07766">
    <property type="entry name" value="LETM1_RBD"/>
    <property type="match status" value="1"/>
</dbReference>
<keyword evidence="4 9" id="KW-1133">Transmembrane helix</keyword>
<evidence type="ECO:0000256" key="8">
    <source>
        <dbReference type="SAM" id="MobiDB-lite"/>
    </source>
</evidence>
<evidence type="ECO:0000256" key="6">
    <source>
        <dbReference type="ARBA" id="ARBA00023136"/>
    </source>
</evidence>
<proteinExistence type="predicted"/>